<dbReference type="OrthoDB" id="9801844at2"/>
<evidence type="ECO:0000256" key="7">
    <source>
        <dbReference type="HAMAP-Rule" id="MF_00141"/>
    </source>
</evidence>
<dbReference type="PANTHER" id="PTHR30053">
    <property type="entry name" value="ELONGATION FACTOR P"/>
    <property type="match status" value="1"/>
</dbReference>
<dbReference type="FunFam" id="2.40.50.140:FF:000004">
    <property type="entry name" value="Elongation factor P"/>
    <property type="match status" value="1"/>
</dbReference>
<dbReference type="InterPro" id="IPR011768">
    <property type="entry name" value="Transl_elongation_fac_P"/>
</dbReference>
<dbReference type="Gene3D" id="2.40.50.140">
    <property type="entry name" value="Nucleic acid-binding proteins"/>
    <property type="match status" value="2"/>
</dbReference>
<dbReference type="InterPro" id="IPR012340">
    <property type="entry name" value="NA-bd_OB-fold"/>
</dbReference>
<dbReference type="Proteomes" id="UP000253562">
    <property type="component" value="Unassembled WGS sequence"/>
</dbReference>
<evidence type="ECO:0000313" key="13">
    <source>
        <dbReference type="Proteomes" id="UP000253562"/>
    </source>
</evidence>
<evidence type="ECO:0000256" key="6">
    <source>
        <dbReference type="ARBA" id="ARBA00022917"/>
    </source>
</evidence>
<evidence type="ECO:0000256" key="8">
    <source>
        <dbReference type="NCBIfam" id="TIGR00038"/>
    </source>
</evidence>
<comment type="subcellular location">
    <subcellularLocation>
        <location evidence="1 7">Cytoplasm</location>
    </subcellularLocation>
</comment>
<dbReference type="InterPro" id="IPR001059">
    <property type="entry name" value="Transl_elong_P/YeiP_cen"/>
</dbReference>
<organism evidence="12 13">
    <name type="scientific">Bremerella cremea</name>
    <dbReference type="NCBI Taxonomy" id="1031537"/>
    <lineage>
        <taxon>Bacteria</taxon>
        <taxon>Pseudomonadati</taxon>
        <taxon>Planctomycetota</taxon>
        <taxon>Planctomycetia</taxon>
        <taxon>Pirellulales</taxon>
        <taxon>Pirellulaceae</taxon>
        <taxon>Bremerella</taxon>
    </lineage>
</organism>
<evidence type="ECO:0000259" key="10">
    <source>
        <dbReference type="SMART" id="SM00841"/>
    </source>
</evidence>
<dbReference type="Pfam" id="PF08207">
    <property type="entry name" value="EFP_N"/>
    <property type="match status" value="1"/>
</dbReference>
<gene>
    <name evidence="7 12" type="primary">efp</name>
    <name evidence="12" type="ORF">DTL42_08285</name>
</gene>
<accession>A0A368KW12</accession>
<comment type="caution">
    <text evidence="12">The sequence shown here is derived from an EMBL/GenBank/DDBJ whole genome shotgun (WGS) entry which is preliminary data.</text>
</comment>
<proteinExistence type="inferred from homology"/>
<dbReference type="InterPro" id="IPR013185">
    <property type="entry name" value="Transl_elong_KOW-like"/>
</dbReference>
<evidence type="ECO:0000256" key="3">
    <source>
        <dbReference type="ARBA" id="ARBA00009479"/>
    </source>
</evidence>
<evidence type="ECO:0000259" key="11">
    <source>
        <dbReference type="SMART" id="SM01185"/>
    </source>
</evidence>
<evidence type="ECO:0000313" key="12">
    <source>
        <dbReference type="EMBL" id="RCS53072.1"/>
    </source>
</evidence>
<dbReference type="CDD" id="cd04470">
    <property type="entry name" value="S1_EF-P_repeat_1"/>
    <property type="match status" value="1"/>
</dbReference>
<reference evidence="12 13" key="1">
    <citation type="submission" date="2018-07" db="EMBL/GenBank/DDBJ databases">
        <title>Comparative genomes isolates from brazilian mangrove.</title>
        <authorList>
            <person name="De Araujo J.E."/>
            <person name="Taketani R.G."/>
            <person name="Silva M.C.P."/>
            <person name="Lourenco M.V."/>
            <person name="Oliveira V.M."/>
            <person name="Andreote F.D."/>
        </authorList>
    </citation>
    <scope>NUCLEOTIDE SEQUENCE [LARGE SCALE GENOMIC DNA]</scope>
    <source>
        <strain evidence="12 13">HEX PRIS-MGV</strain>
    </source>
</reference>
<dbReference type="NCBIfam" id="NF001810">
    <property type="entry name" value="PRK00529.1"/>
    <property type="match status" value="1"/>
</dbReference>
<dbReference type="InterPro" id="IPR015365">
    <property type="entry name" value="Elong-fact-P_C"/>
</dbReference>
<evidence type="ECO:0000256" key="4">
    <source>
        <dbReference type="ARBA" id="ARBA00022490"/>
    </source>
</evidence>
<keyword evidence="4 7" id="KW-0963">Cytoplasm</keyword>
<dbReference type="CDD" id="cd05794">
    <property type="entry name" value="S1_EF-P_repeat_2"/>
    <property type="match status" value="1"/>
</dbReference>
<dbReference type="HAMAP" id="MF_00141">
    <property type="entry name" value="EF_P"/>
    <property type="match status" value="1"/>
</dbReference>
<dbReference type="EMBL" id="QPEX01000011">
    <property type="protein sequence ID" value="RCS53072.1"/>
    <property type="molecule type" value="Genomic_DNA"/>
</dbReference>
<dbReference type="SMART" id="SM00841">
    <property type="entry name" value="Elong-fact-P_C"/>
    <property type="match status" value="1"/>
</dbReference>
<dbReference type="AlphaFoldDB" id="A0A368KW12"/>
<name>A0A368KW12_9BACT</name>
<dbReference type="SMART" id="SM01185">
    <property type="entry name" value="EFP"/>
    <property type="match status" value="1"/>
</dbReference>
<keyword evidence="5 7" id="KW-0251">Elongation factor</keyword>
<evidence type="ECO:0000256" key="5">
    <source>
        <dbReference type="ARBA" id="ARBA00022768"/>
    </source>
</evidence>
<dbReference type="PROSITE" id="PS01275">
    <property type="entry name" value="EFP"/>
    <property type="match status" value="1"/>
</dbReference>
<dbReference type="FunFam" id="2.30.30.30:FF:000003">
    <property type="entry name" value="Elongation factor P"/>
    <property type="match status" value="1"/>
</dbReference>
<sequence length="220" mass="24706">MFIFPFYNIAQTQQGSSGLWIDDGYLFSASPPVQYSTSDFRKGLKVQIDGEPYIMSECNFVKPGKGNALYKCRLKNLIRGTTLDRTYRGGEQLESADVEETDVQFLYKQGETWVFMDNTTFEQYELDADAVGDGWKFLKDGMKCMMTLFNGNPLDMTPPIQVEMEVTYCEPGAKGNTATNVTKPATIETGAEIQVPAFVNLGDVIRVDTRDGSYVERVKK</sequence>
<protein>
    <recommendedName>
        <fullName evidence="7 8">Elongation factor P</fullName>
        <shortName evidence="7">EF-P</shortName>
    </recommendedName>
</protein>
<comment type="pathway">
    <text evidence="2 7">Protein biosynthesis; polypeptide chain elongation.</text>
</comment>
<dbReference type="SUPFAM" id="SSF50104">
    <property type="entry name" value="Translation proteins SH3-like domain"/>
    <property type="match status" value="1"/>
</dbReference>
<evidence type="ECO:0000256" key="2">
    <source>
        <dbReference type="ARBA" id="ARBA00004815"/>
    </source>
</evidence>
<keyword evidence="6 7" id="KW-0648">Protein biosynthesis</keyword>
<dbReference type="InterPro" id="IPR014722">
    <property type="entry name" value="Rib_uL2_dom2"/>
</dbReference>
<dbReference type="SUPFAM" id="SSF50249">
    <property type="entry name" value="Nucleic acid-binding proteins"/>
    <property type="match status" value="2"/>
</dbReference>
<feature type="domain" description="Elongation factor P C-terminal" evidence="10">
    <location>
        <begin position="162"/>
        <end position="217"/>
    </location>
</feature>
<dbReference type="NCBIfam" id="TIGR00038">
    <property type="entry name" value="efp"/>
    <property type="match status" value="1"/>
</dbReference>
<dbReference type="GO" id="GO:0003746">
    <property type="term" value="F:translation elongation factor activity"/>
    <property type="evidence" value="ECO:0007669"/>
    <property type="project" value="UniProtKB-UniRule"/>
</dbReference>
<dbReference type="UniPathway" id="UPA00345"/>
<comment type="function">
    <text evidence="7">Involved in peptide bond synthesis. Stimulates efficient translation and peptide-bond synthesis on native or reconstituted 70S ribosomes in vitro. Probably functions indirectly by altering the affinity of the ribosome for aminoacyl-tRNA, thus increasing their reactivity as acceptors for peptidyl transferase.</text>
</comment>
<evidence type="ECO:0000256" key="1">
    <source>
        <dbReference type="ARBA" id="ARBA00004496"/>
    </source>
</evidence>
<dbReference type="InterPro" id="IPR020599">
    <property type="entry name" value="Transl_elong_fac_P/YeiP"/>
</dbReference>
<dbReference type="InterPro" id="IPR013852">
    <property type="entry name" value="Transl_elong_P/YeiP_CS"/>
</dbReference>
<dbReference type="InterPro" id="IPR008991">
    <property type="entry name" value="Translation_prot_SH3-like_sf"/>
</dbReference>
<dbReference type="GO" id="GO:0043043">
    <property type="term" value="P:peptide biosynthetic process"/>
    <property type="evidence" value="ECO:0007669"/>
    <property type="project" value="InterPro"/>
</dbReference>
<dbReference type="FunFam" id="2.40.50.140:FF:000009">
    <property type="entry name" value="Elongation factor P"/>
    <property type="match status" value="1"/>
</dbReference>
<dbReference type="Pfam" id="PF09285">
    <property type="entry name" value="Elong-fact-P_C"/>
    <property type="match status" value="1"/>
</dbReference>
<feature type="domain" description="Translation elongation factor P/YeiP central" evidence="11">
    <location>
        <begin position="100"/>
        <end position="154"/>
    </location>
</feature>
<dbReference type="Gene3D" id="2.30.30.30">
    <property type="match status" value="1"/>
</dbReference>
<dbReference type="Pfam" id="PF01132">
    <property type="entry name" value="EFP"/>
    <property type="match status" value="1"/>
</dbReference>
<dbReference type="PANTHER" id="PTHR30053:SF12">
    <property type="entry name" value="ELONGATION FACTOR P (EF-P) FAMILY PROTEIN"/>
    <property type="match status" value="1"/>
</dbReference>
<dbReference type="PIRSF" id="PIRSF005901">
    <property type="entry name" value="EF-P"/>
    <property type="match status" value="1"/>
</dbReference>
<dbReference type="GO" id="GO:0005829">
    <property type="term" value="C:cytosol"/>
    <property type="evidence" value="ECO:0007669"/>
    <property type="project" value="UniProtKB-ARBA"/>
</dbReference>
<comment type="similarity">
    <text evidence="3 7 9">Belongs to the elongation factor P family.</text>
</comment>
<evidence type="ECO:0000256" key="9">
    <source>
        <dbReference type="RuleBase" id="RU004389"/>
    </source>
</evidence>